<dbReference type="AlphaFoldDB" id="A0A1G8MIT2"/>
<dbReference type="STRING" id="1174501.SAMN05216192_107118"/>
<dbReference type="Proteomes" id="UP000199050">
    <property type="component" value="Unassembled WGS sequence"/>
</dbReference>
<reference evidence="2" key="1">
    <citation type="submission" date="2016-10" db="EMBL/GenBank/DDBJ databases">
        <authorList>
            <person name="Varghese N."/>
            <person name="Submissions S."/>
        </authorList>
    </citation>
    <scope>NUCLEOTIDE SEQUENCE [LARGE SCALE GENOMIC DNA]</scope>
    <source>
        <strain evidence="2">CGMCC 1.11012</strain>
    </source>
</reference>
<name>A0A1G8MIT2_9BACL</name>
<accession>A0A1G8MIT2</accession>
<protein>
    <submittedName>
        <fullName evidence="1">Uncharacterized protein</fullName>
    </submittedName>
</protein>
<proteinExistence type="predicted"/>
<keyword evidence="2" id="KW-1185">Reference proteome</keyword>
<gene>
    <name evidence="1" type="ORF">SAMN05216192_107118</name>
</gene>
<organism evidence="1 2">
    <name type="scientific">Paenibacillus typhae</name>
    <dbReference type="NCBI Taxonomy" id="1174501"/>
    <lineage>
        <taxon>Bacteria</taxon>
        <taxon>Bacillati</taxon>
        <taxon>Bacillota</taxon>
        <taxon>Bacilli</taxon>
        <taxon>Bacillales</taxon>
        <taxon>Paenibacillaceae</taxon>
        <taxon>Paenibacillus</taxon>
    </lineage>
</organism>
<evidence type="ECO:0000313" key="2">
    <source>
        <dbReference type="Proteomes" id="UP000199050"/>
    </source>
</evidence>
<dbReference type="EMBL" id="FNDX01000007">
    <property type="protein sequence ID" value="SDI67859.1"/>
    <property type="molecule type" value="Genomic_DNA"/>
</dbReference>
<evidence type="ECO:0000313" key="1">
    <source>
        <dbReference type="EMBL" id="SDI67859.1"/>
    </source>
</evidence>
<sequence>MTDRYKVLWTTYARVALARMKEYKVDPLNVFDVLNLS</sequence>